<evidence type="ECO:0008006" key="3">
    <source>
        <dbReference type="Google" id="ProtNLM"/>
    </source>
</evidence>
<dbReference type="Proteomes" id="UP000054342">
    <property type="component" value="Unassembled WGS sequence"/>
</dbReference>
<dbReference type="AlphaFoldDB" id="A0A0D2EZ69"/>
<keyword evidence="2" id="KW-1185">Reference proteome</keyword>
<dbReference type="InterPro" id="IPR029032">
    <property type="entry name" value="AhpD-like"/>
</dbReference>
<evidence type="ECO:0000313" key="2">
    <source>
        <dbReference type="Proteomes" id="UP000054342"/>
    </source>
</evidence>
<dbReference type="OrthoDB" id="3707757at2759"/>
<accession>A0A0D2EZ69</accession>
<dbReference type="RefSeq" id="XP_013320549.1">
    <property type="nucleotide sequence ID" value="XM_013465095.1"/>
</dbReference>
<proteinExistence type="predicted"/>
<dbReference type="PANTHER" id="PTHR28180">
    <property type="entry name" value="CONSERVED MITOCHONDRIAL PROTEIN-RELATED"/>
    <property type="match status" value="1"/>
</dbReference>
<organism evidence="1 2">
    <name type="scientific">Exophiala xenobiotica</name>
    <dbReference type="NCBI Taxonomy" id="348802"/>
    <lineage>
        <taxon>Eukaryota</taxon>
        <taxon>Fungi</taxon>
        <taxon>Dikarya</taxon>
        <taxon>Ascomycota</taxon>
        <taxon>Pezizomycotina</taxon>
        <taxon>Eurotiomycetes</taxon>
        <taxon>Chaetothyriomycetidae</taxon>
        <taxon>Chaetothyriales</taxon>
        <taxon>Herpotrichiellaceae</taxon>
        <taxon>Exophiala</taxon>
    </lineage>
</organism>
<dbReference type="GeneID" id="25322130"/>
<dbReference type="EMBL" id="KN847317">
    <property type="protein sequence ID" value="KIW59965.1"/>
    <property type="molecule type" value="Genomic_DNA"/>
</dbReference>
<evidence type="ECO:0000313" key="1">
    <source>
        <dbReference type="EMBL" id="KIW59965.1"/>
    </source>
</evidence>
<gene>
    <name evidence="1" type="ORF">PV05_00222</name>
</gene>
<protein>
    <recommendedName>
        <fullName evidence="3">Carboxymuconolactone decarboxylase-like domain-containing protein</fullName>
    </recommendedName>
</protein>
<dbReference type="Gene3D" id="1.20.1290.10">
    <property type="entry name" value="AhpD-like"/>
    <property type="match status" value="1"/>
</dbReference>
<reference evidence="1 2" key="1">
    <citation type="submission" date="2015-01" db="EMBL/GenBank/DDBJ databases">
        <title>The Genome Sequence of Exophiala xenobiotica CBS118157.</title>
        <authorList>
            <consortium name="The Broad Institute Genomics Platform"/>
            <person name="Cuomo C."/>
            <person name="de Hoog S."/>
            <person name="Gorbushina A."/>
            <person name="Stielow B."/>
            <person name="Teixiera M."/>
            <person name="Abouelleil A."/>
            <person name="Chapman S.B."/>
            <person name="Priest M."/>
            <person name="Young S.K."/>
            <person name="Wortman J."/>
            <person name="Nusbaum C."/>
            <person name="Birren B."/>
        </authorList>
    </citation>
    <scope>NUCLEOTIDE SEQUENCE [LARGE SCALE GENOMIC DNA]</scope>
    <source>
        <strain evidence="1 2">CBS 118157</strain>
    </source>
</reference>
<dbReference type="HOGENOM" id="CLU_091058_0_0_1"/>
<name>A0A0D2EZ69_9EURO</name>
<dbReference type="SUPFAM" id="SSF69118">
    <property type="entry name" value="AhpD-like"/>
    <property type="match status" value="1"/>
</dbReference>
<sequence>MATWETDEFMSQWDKKYVSTNLKPGSKPYDKDFFLGLESRLASSHAELKHIANTLIVAACCAVGRADVVGRLFDDLTAAATPEESEYMFLRFREAITIIFPYLGLPTCIPACYGMIGVVQRKGARYASTKSLRKKTITEDDVQKGIELRARIYRGVGNSDIFSLMDRYFTDLFTTSKVVTWGYLIAKANEEVFQPQESHLVVATAIMALGATRQTKSHIKATLGIGNSVNSVKAVVDMVSQLAEWAGRPEIGPVDVDQLVEEIQAALKG</sequence>
<dbReference type="InterPro" id="IPR052999">
    <property type="entry name" value="PTS1_Protein"/>
</dbReference>